<evidence type="ECO:0000313" key="3">
    <source>
        <dbReference type="Proteomes" id="UP000243680"/>
    </source>
</evidence>
<feature type="region of interest" description="Disordered" evidence="1">
    <location>
        <begin position="1"/>
        <end position="21"/>
    </location>
</feature>
<gene>
    <name evidence="2" type="ORF">WJ35_05975</name>
</gene>
<evidence type="ECO:0000256" key="1">
    <source>
        <dbReference type="SAM" id="MobiDB-lite"/>
    </source>
</evidence>
<dbReference type="RefSeq" id="WP_080484252.1">
    <property type="nucleotide sequence ID" value="NZ_CP013420.1"/>
</dbReference>
<reference evidence="2 3" key="1">
    <citation type="submission" date="2015-12" db="EMBL/GenBank/DDBJ databases">
        <title>Diversity of Burkholderia near neighbor genomes.</title>
        <authorList>
            <person name="Sahl J."/>
            <person name="Wagner D."/>
            <person name="Keim P."/>
        </authorList>
    </citation>
    <scope>NUCLEOTIDE SEQUENCE [LARGE SCALE GENOMIC DNA]</scope>
    <source>
        <strain evidence="2 3">MSMB0783</strain>
    </source>
</reference>
<organism evidence="2 3">
    <name type="scientific">Burkholderia ubonensis</name>
    <dbReference type="NCBI Taxonomy" id="101571"/>
    <lineage>
        <taxon>Bacteria</taxon>
        <taxon>Pseudomonadati</taxon>
        <taxon>Pseudomonadota</taxon>
        <taxon>Betaproteobacteria</taxon>
        <taxon>Burkholderiales</taxon>
        <taxon>Burkholderiaceae</taxon>
        <taxon>Burkholderia</taxon>
        <taxon>Burkholderia cepacia complex</taxon>
    </lineage>
</organism>
<protein>
    <recommendedName>
        <fullName evidence="4">DUF3077 domain-containing protein</fullName>
    </recommendedName>
</protein>
<evidence type="ECO:0000313" key="2">
    <source>
        <dbReference type="EMBL" id="AOJ74664.1"/>
    </source>
</evidence>
<feature type="compositionally biased region" description="Low complexity" evidence="1">
    <location>
        <begin position="1"/>
        <end position="13"/>
    </location>
</feature>
<accession>A0A1B4LBT5</accession>
<sequence length="122" mass="13050">MSTVQSQSVSSSTPDYTDPTFRGALTSDHWVADDDAFAMVPATLIADVYRASDAIATISRLVHNSSCEPEMSNAEPLGQAAHLGLLNAAELIGQYLTEVADRMVEGLQLAKRARDSAEVSHD</sequence>
<dbReference type="AlphaFoldDB" id="A0A1B4LBT5"/>
<evidence type="ECO:0008006" key="4">
    <source>
        <dbReference type="Google" id="ProtNLM"/>
    </source>
</evidence>
<dbReference type="Proteomes" id="UP000243680">
    <property type="component" value="Chromosome 1"/>
</dbReference>
<proteinExistence type="predicted"/>
<name>A0A1B4LBT5_9BURK</name>
<dbReference type="EMBL" id="CP013420">
    <property type="protein sequence ID" value="AOJ74664.1"/>
    <property type="molecule type" value="Genomic_DNA"/>
</dbReference>